<dbReference type="InterPro" id="IPR036770">
    <property type="entry name" value="Ankyrin_rpt-contain_sf"/>
</dbReference>
<name>A0ABY9C0Q9_VITVI</name>
<dbReference type="Proteomes" id="UP001227230">
    <property type="component" value="Chromosome 6"/>
</dbReference>
<protein>
    <submittedName>
        <fullName evidence="4">Uncharacterized protein</fullName>
    </submittedName>
</protein>
<feature type="repeat" description="ANK" evidence="3">
    <location>
        <begin position="61"/>
        <end position="85"/>
    </location>
</feature>
<reference evidence="4 5" key="1">
    <citation type="journal article" date="2023" name="Hortic Res">
        <title>The complete reference genome for grapevine (Vitis vinifera L.) genetics and breeding.</title>
        <authorList>
            <person name="Shi X."/>
            <person name="Cao S."/>
            <person name="Wang X."/>
            <person name="Huang S."/>
            <person name="Wang Y."/>
            <person name="Liu Z."/>
            <person name="Liu W."/>
            <person name="Leng X."/>
            <person name="Peng Y."/>
            <person name="Wang N."/>
            <person name="Wang Y."/>
            <person name="Ma Z."/>
            <person name="Xu X."/>
            <person name="Zhang F."/>
            <person name="Xue H."/>
            <person name="Zhong H."/>
            <person name="Wang Y."/>
            <person name="Zhang K."/>
            <person name="Velt A."/>
            <person name="Avia K."/>
            <person name="Holtgrawe D."/>
            <person name="Grimplet J."/>
            <person name="Matus J.T."/>
            <person name="Ware D."/>
            <person name="Wu X."/>
            <person name="Wang H."/>
            <person name="Liu C."/>
            <person name="Fang Y."/>
            <person name="Rustenholz C."/>
            <person name="Cheng Z."/>
            <person name="Xiao H."/>
            <person name="Zhou Y."/>
        </authorList>
    </citation>
    <scope>NUCLEOTIDE SEQUENCE [LARGE SCALE GENOMIC DNA]</scope>
    <source>
        <strain evidence="5">cv. Pinot noir / PN40024</strain>
        <tissue evidence="4">Leaf</tissue>
    </source>
</reference>
<dbReference type="PANTHER" id="PTHR24186">
    <property type="entry name" value="PROTEIN PHOSPHATASE 1 REGULATORY SUBUNIT"/>
    <property type="match status" value="1"/>
</dbReference>
<keyword evidence="5" id="KW-1185">Reference proteome</keyword>
<keyword evidence="1" id="KW-0677">Repeat</keyword>
<sequence length="270" mass="30300">MSSSTISMSNVLFSCLFCQARHAPFNALIKNHTSASRFGHGELVLEIIRLHPRMVEARNKKGETPLHEACRNGNAKVVMLLLDANNEDQSPLFLACHNGHPHVVELILKQPWMVEFEEDNPDMNCLHVAVSRGHTLNSFYCSTKIYMYIYSIKFRSYIADVAIRILEVCPTFAPKIDDMGLSALHYACSGDNLEITKMLLGLDPGLAVKFDNNGYTPLHFAAMKAKDAILEEFLAKVPTSFQLLTREGGTVFHLTVRFNRFNAFVLSCGF</sequence>
<accession>A0ABY9C0Q9</accession>
<dbReference type="EMBL" id="CP126653">
    <property type="protein sequence ID" value="WJZ88433.1"/>
    <property type="molecule type" value="Genomic_DNA"/>
</dbReference>
<keyword evidence="2 3" id="KW-0040">ANK repeat</keyword>
<organism evidence="4 5">
    <name type="scientific">Vitis vinifera</name>
    <name type="common">Grape</name>
    <dbReference type="NCBI Taxonomy" id="29760"/>
    <lineage>
        <taxon>Eukaryota</taxon>
        <taxon>Viridiplantae</taxon>
        <taxon>Streptophyta</taxon>
        <taxon>Embryophyta</taxon>
        <taxon>Tracheophyta</taxon>
        <taxon>Spermatophyta</taxon>
        <taxon>Magnoliopsida</taxon>
        <taxon>eudicotyledons</taxon>
        <taxon>Gunneridae</taxon>
        <taxon>Pentapetalae</taxon>
        <taxon>rosids</taxon>
        <taxon>Vitales</taxon>
        <taxon>Vitaceae</taxon>
        <taxon>Viteae</taxon>
        <taxon>Vitis</taxon>
    </lineage>
</organism>
<dbReference type="SMART" id="SM00248">
    <property type="entry name" value="ANK"/>
    <property type="match status" value="4"/>
</dbReference>
<evidence type="ECO:0000256" key="3">
    <source>
        <dbReference type="PROSITE-ProRule" id="PRU00023"/>
    </source>
</evidence>
<gene>
    <name evidence="4" type="ORF">VitviT2T_007733</name>
</gene>
<evidence type="ECO:0000256" key="2">
    <source>
        <dbReference type="ARBA" id="ARBA00023043"/>
    </source>
</evidence>
<dbReference type="PANTHER" id="PTHR24186:SF38">
    <property type="entry name" value="ANKYRIN REPEAT FAMILY PROTEIN"/>
    <property type="match status" value="1"/>
</dbReference>
<dbReference type="PROSITE" id="PS50297">
    <property type="entry name" value="ANK_REP_REGION"/>
    <property type="match status" value="1"/>
</dbReference>
<dbReference type="Pfam" id="PF12796">
    <property type="entry name" value="Ank_2"/>
    <property type="match status" value="2"/>
</dbReference>
<dbReference type="Gene3D" id="1.25.40.20">
    <property type="entry name" value="Ankyrin repeat-containing domain"/>
    <property type="match status" value="2"/>
</dbReference>
<dbReference type="SUPFAM" id="SSF48403">
    <property type="entry name" value="Ankyrin repeat"/>
    <property type="match status" value="1"/>
</dbReference>
<evidence type="ECO:0000256" key="1">
    <source>
        <dbReference type="ARBA" id="ARBA00022737"/>
    </source>
</evidence>
<proteinExistence type="predicted"/>
<dbReference type="PROSITE" id="PS50088">
    <property type="entry name" value="ANK_REPEAT"/>
    <property type="match status" value="1"/>
</dbReference>
<dbReference type="InterPro" id="IPR002110">
    <property type="entry name" value="Ankyrin_rpt"/>
</dbReference>
<evidence type="ECO:0000313" key="5">
    <source>
        <dbReference type="Proteomes" id="UP001227230"/>
    </source>
</evidence>
<evidence type="ECO:0000313" key="4">
    <source>
        <dbReference type="EMBL" id="WJZ88433.1"/>
    </source>
</evidence>